<dbReference type="PANTHER" id="PTHR45717:SF14">
    <property type="entry name" value="LARGE RIBOSOMAL SUBUNIT PROTEIN ML101 (RPPR4)"/>
    <property type="match status" value="1"/>
</dbReference>
<keyword evidence="5" id="KW-1185">Reference proteome</keyword>
<dbReference type="NCBIfam" id="TIGR00756">
    <property type="entry name" value="PPR"/>
    <property type="match status" value="1"/>
</dbReference>
<dbReference type="InterPro" id="IPR002885">
    <property type="entry name" value="PPR_rpt"/>
</dbReference>
<dbReference type="GO" id="GO:0003729">
    <property type="term" value="F:mRNA binding"/>
    <property type="evidence" value="ECO:0007669"/>
    <property type="project" value="UniProtKB-ARBA"/>
</dbReference>
<evidence type="ECO:0000256" key="3">
    <source>
        <dbReference type="PROSITE-ProRule" id="PRU00708"/>
    </source>
</evidence>
<dbReference type="Gene3D" id="1.25.40.10">
    <property type="entry name" value="Tetratricopeptide repeat domain"/>
    <property type="match status" value="1"/>
</dbReference>
<protein>
    <submittedName>
        <fullName evidence="4">Pentatricopeptide repeat-containing At1g60770</fullName>
    </submittedName>
</protein>
<comment type="similarity">
    <text evidence="1">Belongs to the PPR family. P subfamily.</text>
</comment>
<dbReference type="PROSITE" id="PS51375">
    <property type="entry name" value="PPR"/>
    <property type="match status" value="1"/>
</dbReference>
<dbReference type="AlphaFoldDB" id="A0A8S0QNM9"/>
<feature type="repeat" description="PPR" evidence="3">
    <location>
        <begin position="34"/>
        <end position="68"/>
    </location>
</feature>
<evidence type="ECO:0000256" key="1">
    <source>
        <dbReference type="ARBA" id="ARBA00007626"/>
    </source>
</evidence>
<dbReference type="GO" id="GO:0005739">
    <property type="term" value="C:mitochondrion"/>
    <property type="evidence" value="ECO:0007669"/>
    <property type="project" value="TreeGrafter"/>
</dbReference>
<accession>A0A8S0QNM9</accession>
<evidence type="ECO:0000313" key="5">
    <source>
        <dbReference type="Proteomes" id="UP000594638"/>
    </source>
</evidence>
<dbReference type="EMBL" id="CACTIH010001936">
    <property type="protein sequence ID" value="CAA2969279.1"/>
    <property type="molecule type" value="Genomic_DNA"/>
</dbReference>
<dbReference type="Pfam" id="PF01535">
    <property type="entry name" value="PPR"/>
    <property type="match status" value="3"/>
</dbReference>
<evidence type="ECO:0000313" key="4">
    <source>
        <dbReference type="EMBL" id="CAA2969279.1"/>
    </source>
</evidence>
<organism evidence="4 5">
    <name type="scientific">Olea europaea subsp. europaea</name>
    <dbReference type="NCBI Taxonomy" id="158383"/>
    <lineage>
        <taxon>Eukaryota</taxon>
        <taxon>Viridiplantae</taxon>
        <taxon>Streptophyta</taxon>
        <taxon>Embryophyta</taxon>
        <taxon>Tracheophyta</taxon>
        <taxon>Spermatophyta</taxon>
        <taxon>Magnoliopsida</taxon>
        <taxon>eudicotyledons</taxon>
        <taxon>Gunneridae</taxon>
        <taxon>Pentapetalae</taxon>
        <taxon>asterids</taxon>
        <taxon>lamiids</taxon>
        <taxon>Lamiales</taxon>
        <taxon>Oleaceae</taxon>
        <taxon>Oleeae</taxon>
        <taxon>Olea</taxon>
    </lineage>
</organism>
<sequence length="193" mass="21844">MPYNSLMILYTKTGQAENVPAIIQEIKSCDIMPDSYTYNVWMRALASMNEISGVERLIDEMKRDGRVAGDWRTYSNLASVYADAGLFDKAEKALKELEKLNTTREHSAYPFLVTVLRDVTGSGHLELKSALDCIENAILTGREDGGKWTPLPAVIGELMRQFEQNKNVEGAKHFLEVLKKSKASRDQKYLNHR</sequence>
<gene>
    <name evidence="4" type="ORF">OLEA9_A004694</name>
</gene>
<name>A0A8S0QNM9_OLEEU</name>
<reference evidence="4 5" key="1">
    <citation type="submission" date="2019-12" db="EMBL/GenBank/DDBJ databases">
        <authorList>
            <person name="Alioto T."/>
            <person name="Alioto T."/>
            <person name="Gomez Garrido J."/>
        </authorList>
    </citation>
    <scope>NUCLEOTIDE SEQUENCE [LARGE SCALE GENOMIC DNA]</scope>
</reference>
<evidence type="ECO:0000256" key="2">
    <source>
        <dbReference type="ARBA" id="ARBA00022737"/>
    </source>
</evidence>
<comment type="caution">
    <text evidence="4">The sequence shown here is derived from an EMBL/GenBank/DDBJ whole genome shotgun (WGS) entry which is preliminary data.</text>
</comment>
<dbReference type="PANTHER" id="PTHR45717">
    <property type="entry name" value="OS12G0527900 PROTEIN"/>
    <property type="match status" value="1"/>
</dbReference>
<dbReference type="OrthoDB" id="1717827at2759"/>
<proteinExistence type="inferred from homology"/>
<dbReference type="Gramene" id="OE9A004694T1">
    <property type="protein sequence ID" value="OE9A004694C1"/>
    <property type="gene ID" value="OE9A004694"/>
</dbReference>
<dbReference type="Proteomes" id="UP000594638">
    <property type="component" value="Unassembled WGS sequence"/>
</dbReference>
<dbReference type="InterPro" id="IPR011990">
    <property type="entry name" value="TPR-like_helical_dom_sf"/>
</dbReference>
<keyword evidence="2" id="KW-0677">Repeat</keyword>